<feature type="region of interest" description="Disordered" evidence="8">
    <location>
        <begin position="285"/>
        <end position="487"/>
    </location>
</feature>
<evidence type="ECO:0000256" key="5">
    <source>
        <dbReference type="ARBA" id="ARBA00023203"/>
    </source>
</evidence>
<feature type="region of interest" description="Disordered" evidence="8">
    <location>
        <begin position="558"/>
        <end position="581"/>
    </location>
</feature>
<reference evidence="10" key="1">
    <citation type="submission" date="2020-11" db="EMBL/GenBank/DDBJ databases">
        <authorList>
            <person name="Tran Van P."/>
        </authorList>
    </citation>
    <scope>NUCLEOTIDE SEQUENCE</scope>
</reference>
<evidence type="ECO:0000259" key="9">
    <source>
        <dbReference type="PROSITE" id="PS51082"/>
    </source>
</evidence>
<dbReference type="PROSITE" id="PS51082">
    <property type="entry name" value="WH2"/>
    <property type="match status" value="1"/>
</dbReference>
<dbReference type="Gene3D" id="6.10.280.150">
    <property type="match status" value="2"/>
</dbReference>
<keyword evidence="11" id="KW-1185">Reference proteome</keyword>
<dbReference type="GO" id="GO:0005856">
    <property type="term" value="C:cytoskeleton"/>
    <property type="evidence" value="ECO:0007669"/>
    <property type="project" value="UniProtKB-SubCell"/>
</dbReference>
<comment type="function">
    <text evidence="7">Downstream effector molecule involved in the transmission of signals from tyrosine kinase receptors and small GTPases to the actin cytoskeleton. Promotes formation of actin filaments. Part of the WAVE complex that regulates lamellipodia formation. The WAVE complex regulates actin filament reorganization via its interaction with the Arp2/3 complex.</text>
</comment>
<feature type="domain" description="WH2" evidence="9">
    <location>
        <begin position="512"/>
        <end position="529"/>
    </location>
</feature>
<evidence type="ECO:0000313" key="11">
    <source>
        <dbReference type="Proteomes" id="UP000677054"/>
    </source>
</evidence>
<dbReference type="Gene3D" id="1.20.5.340">
    <property type="match status" value="1"/>
</dbReference>
<evidence type="ECO:0000256" key="7">
    <source>
        <dbReference type="RuleBase" id="RU367034"/>
    </source>
</evidence>
<feature type="region of interest" description="Disordered" evidence="8">
    <location>
        <begin position="225"/>
        <end position="266"/>
    </location>
</feature>
<evidence type="ECO:0000256" key="8">
    <source>
        <dbReference type="SAM" id="MobiDB-lite"/>
    </source>
</evidence>
<feature type="compositionally biased region" description="Pro residues" evidence="8">
    <location>
        <begin position="438"/>
        <end position="471"/>
    </location>
</feature>
<keyword evidence="3 7" id="KW-0963">Cytoplasm</keyword>
<evidence type="ECO:0000256" key="1">
    <source>
        <dbReference type="ARBA" id="ARBA00004245"/>
    </source>
</evidence>
<protein>
    <recommendedName>
        <fullName evidence="7">Wiskott-Aldrich syndrome protein family member</fullName>
        <shortName evidence="7">WASP family protein member</shortName>
    </recommendedName>
</protein>
<dbReference type="GO" id="GO:2000601">
    <property type="term" value="P:positive regulation of Arp2/3 complex-mediated actin nucleation"/>
    <property type="evidence" value="ECO:0007669"/>
    <property type="project" value="TreeGrafter"/>
</dbReference>
<dbReference type="Proteomes" id="UP000677054">
    <property type="component" value="Unassembled WGS sequence"/>
</dbReference>
<dbReference type="GO" id="GO:0034237">
    <property type="term" value="F:protein kinase A regulatory subunit binding"/>
    <property type="evidence" value="ECO:0007669"/>
    <property type="project" value="TreeGrafter"/>
</dbReference>
<dbReference type="AlphaFoldDB" id="A0A7R9FQC7"/>
<gene>
    <name evidence="10" type="ORF">DSTB1V02_LOCUS10612</name>
</gene>
<feature type="region of interest" description="Disordered" evidence="8">
    <location>
        <begin position="178"/>
        <end position="206"/>
    </location>
</feature>
<dbReference type="OrthoDB" id="1060785at2759"/>
<comment type="similarity">
    <text evidence="2 7">Belongs to the SCAR/WAVE family.</text>
</comment>
<dbReference type="GO" id="GO:0030036">
    <property type="term" value="P:actin cytoskeleton organization"/>
    <property type="evidence" value="ECO:0007669"/>
    <property type="project" value="UniProtKB-UniRule"/>
</dbReference>
<dbReference type="InterPro" id="IPR028288">
    <property type="entry name" value="SCAR/WAVE_fam"/>
</dbReference>
<name>A0A7R9FQC7_9CRUS</name>
<evidence type="ECO:0000256" key="3">
    <source>
        <dbReference type="ARBA" id="ARBA00022490"/>
    </source>
</evidence>
<dbReference type="Pfam" id="PF02205">
    <property type="entry name" value="WH2"/>
    <property type="match status" value="1"/>
</dbReference>
<dbReference type="GO" id="GO:0003779">
    <property type="term" value="F:actin binding"/>
    <property type="evidence" value="ECO:0007669"/>
    <property type="project" value="UniProtKB-UniRule"/>
</dbReference>
<keyword evidence="5 7" id="KW-0009">Actin-binding</keyword>
<keyword evidence="6 7" id="KW-0206">Cytoskeleton</keyword>
<accession>A0A7R9FQC7</accession>
<feature type="compositionally biased region" description="Polar residues" evidence="8">
    <location>
        <begin position="225"/>
        <end position="244"/>
    </location>
</feature>
<dbReference type="FunFam" id="1.20.5.340:FF:000012">
    <property type="entry name" value="Wiskott-Aldrich syndrome protein family member 1"/>
    <property type="match status" value="1"/>
</dbReference>
<dbReference type="GO" id="GO:0071933">
    <property type="term" value="F:Arp2/3 complex binding"/>
    <property type="evidence" value="ECO:0007669"/>
    <property type="project" value="TreeGrafter"/>
</dbReference>
<comment type="subunit">
    <text evidence="7">Binds actin and the Arp2/3 complex.</text>
</comment>
<keyword evidence="4" id="KW-0597">Phosphoprotein</keyword>
<organism evidence="10">
    <name type="scientific">Darwinula stevensoni</name>
    <dbReference type="NCBI Taxonomy" id="69355"/>
    <lineage>
        <taxon>Eukaryota</taxon>
        <taxon>Metazoa</taxon>
        <taxon>Ecdysozoa</taxon>
        <taxon>Arthropoda</taxon>
        <taxon>Crustacea</taxon>
        <taxon>Oligostraca</taxon>
        <taxon>Ostracoda</taxon>
        <taxon>Podocopa</taxon>
        <taxon>Podocopida</taxon>
        <taxon>Darwinulocopina</taxon>
        <taxon>Darwinuloidea</taxon>
        <taxon>Darwinulidae</taxon>
        <taxon>Darwinula</taxon>
    </lineage>
</organism>
<dbReference type="PANTHER" id="PTHR12902:SF1">
    <property type="entry name" value="WISKOTT-ALDRICH SYNDROME PROTEIN FAMILY MEMBER"/>
    <property type="match status" value="1"/>
</dbReference>
<dbReference type="GO" id="GO:0031209">
    <property type="term" value="C:SCAR complex"/>
    <property type="evidence" value="ECO:0007669"/>
    <property type="project" value="TreeGrafter"/>
</dbReference>
<evidence type="ECO:0000256" key="6">
    <source>
        <dbReference type="ARBA" id="ARBA00023212"/>
    </source>
</evidence>
<evidence type="ECO:0000256" key="4">
    <source>
        <dbReference type="ARBA" id="ARBA00022553"/>
    </source>
</evidence>
<dbReference type="SMART" id="SM00246">
    <property type="entry name" value="WH2"/>
    <property type="match status" value="1"/>
</dbReference>
<dbReference type="InterPro" id="IPR003124">
    <property type="entry name" value="WH2_dom"/>
</dbReference>
<proteinExistence type="inferred from homology"/>
<sequence>MPLPYREVEPAFVARGTLEGSGYGVPNELEEVTNGTLANVIRQLSSLSRHAEDLFGELYREAESLGERAASLKGRIDRLSVKVTQLDSSVEEVQLTDIHQRKAFKSSAVFDQQVVSRSTMPAAMVETYQLCDQPPPLSKLNPYRDDKKDGLKFYTDPGYFFDLWRQEMLKDTERILHDKGKRLHRPRSEGGGRHKRKPRLPHDTREIQRQKAVAHGEYLIKSPQGIYTPSPMHSPQSGGESMHNSSIDSGGGGIPSRPNSIEFRGPTISYAHDEGTYIQKDNFHVTHTPTNAGDGYHLPAMHQHQTPPPYNDSGYPGYPPPPYAVGSPISSRTMGRGHNSPRPNQPPPAPPGLGQESPISSPQYPMMGTPTRSSRAGSLGRENLPPPPPPPEANASLPNGPIHVHMMNSGGGSLSSMTGSPSVTMPMVMEPNSMMETLPPPPPPVTPPPPPLPPPTELVAPPPPPPPPPLPVNGESLGKEDKPLANGDVPQAVKIQSSSPVKVSAPAPLCDARSDLLKAIRDGIQLRKVEQKQREVERGAPLHDVASILARRVAIELSDSDSATESEYDSDAWEDEPSVLT</sequence>
<dbReference type="EMBL" id="LR902620">
    <property type="protein sequence ID" value="CAD7250843.1"/>
    <property type="molecule type" value="Genomic_DNA"/>
</dbReference>
<dbReference type="PANTHER" id="PTHR12902">
    <property type="entry name" value="WASP-1"/>
    <property type="match status" value="1"/>
</dbReference>
<evidence type="ECO:0000256" key="2">
    <source>
        <dbReference type="ARBA" id="ARBA00006993"/>
    </source>
</evidence>
<dbReference type="EMBL" id="CAJPEV010003103">
    <property type="protein sequence ID" value="CAG0898939.1"/>
    <property type="molecule type" value="Genomic_DNA"/>
</dbReference>
<evidence type="ECO:0000313" key="10">
    <source>
        <dbReference type="EMBL" id="CAD7250843.1"/>
    </source>
</evidence>
<comment type="subcellular location">
    <subcellularLocation>
        <location evidence="1 7">Cytoplasm</location>
        <location evidence="1 7">Cytoskeleton</location>
    </subcellularLocation>
</comment>